<feature type="transmembrane region" description="Helical" evidence="9">
    <location>
        <begin position="332"/>
        <end position="350"/>
    </location>
</feature>
<feature type="transmembrane region" description="Helical" evidence="9">
    <location>
        <begin position="263"/>
        <end position="286"/>
    </location>
</feature>
<dbReference type="eggNOG" id="COG0559">
    <property type="taxonomic scope" value="Bacteria"/>
</dbReference>
<dbReference type="GO" id="GO:0022857">
    <property type="term" value="F:transmembrane transporter activity"/>
    <property type="evidence" value="ECO:0007669"/>
    <property type="project" value="InterPro"/>
</dbReference>
<dbReference type="InterPro" id="IPR052157">
    <property type="entry name" value="BCAA_transport_permease"/>
</dbReference>
<comment type="similarity">
    <text evidence="8">Belongs to the binding-protein-dependent transport system permease family. LivHM subfamily.</text>
</comment>
<evidence type="ECO:0000256" key="4">
    <source>
        <dbReference type="ARBA" id="ARBA00022692"/>
    </source>
</evidence>
<organism evidence="10 11">
    <name type="scientific">Verminephrobacter eiseniae (strain EF01-2)</name>
    <dbReference type="NCBI Taxonomy" id="391735"/>
    <lineage>
        <taxon>Bacteria</taxon>
        <taxon>Pseudomonadati</taxon>
        <taxon>Pseudomonadota</taxon>
        <taxon>Betaproteobacteria</taxon>
        <taxon>Burkholderiales</taxon>
        <taxon>Comamonadaceae</taxon>
        <taxon>Verminephrobacter</taxon>
    </lineage>
</organism>
<evidence type="ECO:0000256" key="2">
    <source>
        <dbReference type="ARBA" id="ARBA00022448"/>
    </source>
</evidence>
<feature type="transmembrane region" description="Helical" evidence="9">
    <location>
        <begin position="166"/>
        <end position="190"/>
    </location>
</feature>
<keyword evidence="5" id="KW-0029">Amino-acid transport</keyword>
<evidence type="ECO:0000256" key="9">
    <source>
        <dbReference type="SAM" id="Phobius"/>
    </source>
</evidence>
<feature type="transmembrane region" description="Helical" evidence="9">
    <location>
        <begin position="210"/>
        <end position="231"/>
    </location>
</feature>
<evidence type="ECO:0000256" key="1">
    <source>
        <dbReference type="ARBA" id="ARBA00004651"/>
    </source>
</evidence>
<evidence type="ECO:0000256" key="8">
    <source>
        <dbReference type="ARBA" id="ARBA00037998"/>
    </source>
</evidence>
<feature type="transmembrane region" description="Helical" evidence="9">
    <location>
        <begin position="298"/>
        <end position="320"/>
    </location>
</feature>
<keyword evidence="11" id="KW-1185">Reference proteome</keyword>
<accession>A1WPV2</accession>
<dbReference type="STRING" id="391735.Veis_3952"/>
<feature type="transmembrane region" description="Helical" evidence="9">
    <location>
        <begin position="63"/>
        <end position="81"/>
    </location>
</feature>
<sequence>MDLQIALLLVQDGLVNGAIYGLMALALVLVFSVTRVIFIPQGEFVAFGALTMVMLQGGRIPPTLWLLLALAAVVLAGELLRRIGGHAVHWPSTLLWCVALPLLACALVWLPGLRPALESGLRPAALEPGLHPVSLYLHALTTLVLIAPLGPLLYRLAFRPLADASVLMLLIVAVALHGVLVGLGLLFFGAEGARTPAFVEARWEFGGMAVSGQSLVVLGVTLALLGLLLILGRSMVGKALRATAINRVGARLMGIPTERSAELSFALAALIGAVSGLLIAPLTTVYYDTGFLIGLKGFVAAIVGALASYPLALAGALLVGQLEAFASFWASAYKEVLVFTLIVPVLWWRSLGSRLVEDEE</sequence>
<dbReference type="GeneID" id="76462304"/>
<dbReference type="Pfam" id="PF02653">
    <property type="entry name" value="BPD_transp_2"/>
    <property type="match status" value="1"/>
</dbReference>
<evidence type="ECO:0000256" key="6">
    <source>
        <dbReference type="ARBA" id="ARBA00022989"/>
    </source>
</evidence>
<dbReference type="PANTHER" id="PTHR11795:SF450">
    <property type="entry name" value="ABC TRANSPORTER PERMEASE PROTEIN"/>
    <property type="match status" value="1"/>
</dbReference>
<feature type="transmembrane region" description="Helical" evidence="9">
    <location>
        <begin position="133"/>
        <end position="154"/>
    </location>
</feature>
<keyword evidence="6 9" id="KW-1133">Transmembrane helix</keyword>
<reference evidence="11" key="1">
    <citation type="submission" date="2006-12" db="EMBL/GenBank/DDBJ databases">
        <title>Complete sequence of chromosome 1 of Verminephrobacter eiseniae EF01-2.</title>
        <authorList>
            <person name="Copeland A."/>
            <person name="Lucas S."/>
            <person name="Lapidus A."/>
            <person name="Barry K."/>
            <person name="Detter J.C."/>
            <person name="Glavina del Rio T."/>
            <person name="Dalin E."/>
            <person name="Tice H."/>
            <person name="Pitluck S."/>
            <person name="Chertkov O."/>
            <person name="Brettin T."/>
            <person name="Bruce D."/>
            <person name="Han C."/>
            <person name="Tapia R."/>
            <person name="Gilna P."/>
            <person name="Schmutz J."/>
            <person name="Larimer F."/>
            <person name="Land M."/>
            <person name="Hauser L."/>
            <person name="Kyrpides N."/>
            <person name="Kim E."/>
            <person name="Stahl D."/>
            <person name="Richardson P."/>
        </authorList>
    </citation>
    <scope>NUCLEOTIDE SEQUENCE [LARGE SCALE GENOMIC DNA]</scope>
    <source>
        <strain evidence="11">EF01-2</strain>
    </source>
</reference>
<evidence type="ECO:0000256" key="3">
    <source>
        <dbReference type="ARBA" id="ARBA00022475"/>
    </source>
</evidence>
<dbReference type="Proteomes" id="UP000000374">
    <property type="component" value="Chromosome"/>
</dbReference>
<evidence type="ECO:0000256" key="5">
    <source>
        <dbReference type="ARBA" id="ARBA00022970"/>
    </source>
</evidence>
<keyword evidence="2" id="KW-0813">Transport</keyword>
<evidence type="ECO:0000313" key="10">
    <source>
        <dbReference type="EMBL" id="ABM59659.1"/>
    </source>
</evidence>
<keyword evidence="3" id="KW-1003">Cell membrane</keyword>
<feature type="transmembrane region" description="Helical" evidence="9">
    <location>
        <begin position="93"/>
        <end position="113"/>
    </location>
</feature>
<gene>
    <name evidence="10" type="ordered locus">Veis_3952</name>
</gene>
<protein>
    <submittedName>
        <fullName evidence="10">Inner-membrane translocator</fullName>
    </submittedName>
</protein>
<dbReference type="AlphaFoldDB" id="A1WPV2"/>
<feature type="transmembrane region" description="Helical" evidence="9">
    <location>
        <begin position="13"/>
        <end position="31"/>
    </location>
</feature>
<dbReference type="CDD" id="cd06582">
    <property type="entry name" value="TM_PBP1_LivH_like"/>
    <property type="match status" value="1"/>
</dbReference>
<dbReference type="EMBL" id="CP000542">
    <property type="protein sequence ID" value="ABM59659.1"/>
    <property type="molecule type" value="Genomic_DNA"/>
</dbReference>
<dbReference type="GO" id="GO:0005886">
    <property type="term" value="C:plasma membrane"/>
    <property type="evidence" value="ECO:0007669"/>
    <property type="project" value="UniProtKB-SubCell"/>
</dbReference>
<dbReference type="InterPro" id="IPR001851">
    <property type="entry name" value="ABC_transp_permease"/>
</dbReference>
<keyword evidence="7 9" id="KW-0472">Membrane</keyword>
<dbReference type="GO" id="GO:0006865">
    <property type="term" value="P:amino acid transport"/>
    <property type="evidence" value="ECO:0007669"/>
    <property type="project" value="UniProtKB-KW"/>
</dbReference>
<evidence type="ECO:0000313" key="11">
    <source>
        <dbReference type="Proteomes" id="UP000000374"/>
    </source>
</evidence>
<dbReference type="OrthoDB" id="5293349at2"/>
<dbReference type="RefSeq" id="WP_011811646.1">
    <property type="nucleotide sequence ID" value="NC_008786.1"/>
</dbReference>
<evidence type="ECO:0000256" key="7">
    <source>
        <dbReference type="ARBA" id="ARBA00023136"/>
    </source>
</evidence>
<proteinExistence type="inferred from homology"/>
<dbReference type="KEGG" id="vei:Veis_3952"/>
<name>A1WPV2_VEREI</name>
<dbReference type="HOGENOM" id="CLU_039929_0_0_4"/>
<comment type="subcellular location">
    <subcellularLocation>
        <location evidence="1">Cell membrane</location>
        <topology evidence="1">Multi-pass membrane protein</topology>
    </subcellularLocation>
</comment>
<dbReference type="PANTHER" id="PTHR11795">
    <property type="entry name" value="BRANCHED-CHAIN AMINO ACID TRANSPORT SYSTEM PERMEASE PROTEIN LIVH"/>
    <property type="match status" value="1"/>
</dbReference>
<keyword evidence="4 9" id="KW-0812">Transmembrane</keyword>